<dbReference type="SUPFAM" id="SSF48695">
    <property type="entry name" value="Multiheme cytochromes"/>
    <property type="match status" value="1"/>
</dbReference>
<dbReference type="InterPro" id="IPR011990">
    <property type="entry name" value="TPR-like_helical_dom_sf"/>
</dbReference>
<feature type="domain" description="Cytochrome c-552/4" evidence="5">
    <location>
        <begin position="27"/>
        <end position="52"/>
    </location>
</feature>
<feature type="signal peptide" evidence="3">
    <location>
        <begin position="1"/>
        <end position="21"/>
    </location>
</feature>
<protein>
    <submittedName>
        <fullName evidence="6">Doubled CXXCH motif (Paired_CXXCH_1)</fullName>
    </submittedName>
</protein>
<dbReference type="Pfam" id="PF13435">
    <property type="entry name" value="Cytochrome_C554"/>
    <property type="match status" value="1"/>
</dbReference>
<evidence type="ECO:0000259" key="5">
    <source>
        <dbReference type="Pfam" id="PF13435"/>
    </source>
</evidence>
<reference evidence="6 7" key="1">
    <citation type="submission" date="2017-05" db="EMBL/GenBank/DDBJ databases">
        <authorList>
            <person name="Varghese N."/>
            <person name="Submissions S."/>
        </authorList>
    </citation>
    <scope>NUCLEOTIDE SEQUENCE [LARGE SCALE GENOMIC DNA]</scope>
    <source>
        <strain evidence="6 7">CGMCC 1.7287</strain>
    </source>
</reference>
<dbReference type="InterPro" id="IPR010177">
    <property type="entry name" value="Paired_CXXCH_1"/>
</dbReference>
<sequence>MNHLITYASLLLMILLSEAVAQETSSCIQCHAREVVQWQASQHARSLQPANQDNVLGDFDHTPFVSKGIKAEFYQEAGTFKVKLTEADQTRIWTLVYTLGVYPLQQYLIDSGDGKLQALNIAWDSRSSDAGGQRWFRLDDPDHSQPGDPLHWQGVYQNWNGMCADCHSTGFGKHYMPDEDRYRSRFDQVNVSCSACHHNAPRHAQAAHNGESMPAGADMSANGAWLTGTLEHKPEHTGPTSSAEQVETCGRCHALRTRLDQSPAGQINDQYRLTRLQSPLYYPDGRVREEVFVLGSFMQSRMHHAGVVCSNCHNPHSGKPVAEGNELCGQCHAAANFDNPQHHHHQQGSSGAACVGCHMPERTYMKVDPRREHNFTTPSPITSQRAGSPDPCLACHTDKSRDWSIKQVIELWPDYRERSHWFEIQQADLPAMLRFITDQENAALHRASLLEQQSAAIAESTPELILDQLSASNPLMRESGWKAAAKLPASALHDKASTGLRDPSLSVRLAAFESLMVVDALPSGETGTRVEYEAYLDQQSDRPAGRTLRGRYRLISGAQESAEQDFQVALRMDHAYLPAYMLLTELLRSQQRFDEAVVLLTRGLDYLPLNANLLHLRGLTLLQVKRYERALDDLEKAADLLEENWLFNYRYALALLRLGQVAKARKIATRLELIAPDNLQVEVLIREIGLTTESRP</sequence>
<dbReference type="SUPFAM" id="SSF48452">
    <property type="entry name" value="TPR-like"/>
    <property type="match status" value="1"/>
</dbReference>
<dbReference type="Pfam" id="PF09699">
    <property type="entry name" value="Paired_CXXCH_1"/>
    <property type="match status" value="1"/>
</dbReference>
<evidence type="ECO:0000259" key="4">
    <source>
        <dbReference type="Pfam" id="PF09699"/>
    </source>
</evidence>
<dbReference type="InterPro" id="IPR036280">
    <property type="entry name" value="Multihaem_cyt_sf"/>
</dbReference>
<keyword evidence="1 3" id="KW-0732">Signal</keyword>
<name>A0ABY1S3C2_9GAMM</name>
<evidence type="ECO:0000256" key="2">
    <source>
        <dbReference type="PROSITE-ProRule" id="PRU00339"/>
    </source>
</evidence>
<dbReference type="RefSeq" id="WP_239039868.1">
    <property type="nucleotide sequence ID" value="NZ_BAAAEY010000004.1"/>
</dbReference>
<keyword evidence="7" id="KW-1185">Reference proteome</keyword>
<evidence type="ECO:0000256" key="1">
    <source>
        <dbReference type="ARBA" id="ARBA00022729"/>
    </source>
</evidence>
<dbReference type="Pfam" id="PF14559">
    <property type="entry name" value="TPR_19"/>
    <property type="match status" value="1"/>
</dbReference>
<dbReference type="InterPro" id="IPR051829">
    <property type="entry name" value="Multiheme_Cytochr_ET"/>
</dbReference>
<accession>A0ABY1S3C2</accession>
<organism evidence="6 7">
    <name type="scientific">Marinobacterium sediminicola</name>
    <dbReference type="NCBI Taxonomy" id="518898"/>
    <lineage>
        <taxon>Bacteria</taxon>
        <taxon>Pseudomonadati</taxon>
        <taxon>Pseudomonadota</taxon>
        <taxon>Gammaproteobacteria</taxon>
        <taxon>Oceanospirillales</taxon>
        <taxon>Oceanospirillaceae</taxon>
        <taxon>Marinobacterium</taxon>
    </lineage>
</organism>
<evidence type="ECO:0000256" key="3">
    <source>
        <dbReference type="SAM" id="SignalP"/>
    </source>
</evidence>
<dbReference type="SMART" id="SM00028">
    <property type="entry name" value="TPR"/>
    <property type="match status" value="4"/>
</dbReference>
<feature type="repeat" description="TPR" evidence="2">
    <location>
        <begin position="611"/>
        <end position="644"/>
    </location>
</feature>
<dbReference type="PANTHER" id="PTHR35038">
    <property type="entry name" value="DISSIMILATORY SULFITE REDUCTASE SIRA"/>
    <property type="match status" value="1"/>
</dbReference>
<dbReference type="Gene3D" id="1.25.40.10">
    <property type="entry name" value="Tetratricopeptide repeat domain"/>
    <property type="match status" value="1"/>
</dbReference>
<dbReference type="Gene3D" id="1.10.1130.10">
    <property type="entry name" value="Flavocytochrome C3, Chain A"/>
    <property type="match status" value="2"/>
</dbReference>
<dbReference type="PANTHER" id="PTHR35038:SF8">
    <property type="entry name" value="C-TYPE POLYHEME CYTOCHROME OMCC"/>
    <property type="match status" value="1"/>
</dbReference>
<evidence type="ECO:0000313" key="7">
    <source>
        <dbReference type="Proteomes" id="UP001159257"/>
    </source>
</evidence>
<dbReference type="PROSITE" id="PS50005">
    <property type="entry name" value="TPR"/>
    <property type="match status" value="1"/>
</dbReference>
<dbReference type="InterPro" id="IPR019734">
    <property type="entry name" value="TPR_rpt"/>
</dbReference>
<proteinExistence type="predicted"/>
<comment type="caution">
    <text evidence="6">The sequence shown here is derived from an EMBL/GenBank/DDBJ whole genome shotgun (WGS) entry which is preliminary data.</text>
</comment>
<dbReference type="Proteomes" id="UP001159257">
    <property type="component" value="Unassembled WGS sequence"/>
</dbReference>
<gene>
    <name evidence="6" type="ORF">SAMN04487964_11721</name>
</gene>
<feature type="chain" id="PRO_5045345435" evidence="3">
    <location>
        <begin position="22"/>
        <end position="696"/>
    </location>
</feature>
<evidence type="ECO:0000313" key="6">
    <source>
        <dbReference type="EMBL" id="SMR77768.1"/>
    </source>
</evidence>
<keyword evidence="2" id="KW-0802">TPR repeat</keyword>
<dbReference type="EMBL" id="FXWV01000017">
    <property type="protein sequence ID" value="SMR77768.1"/>
    <property type="molecule type" value="Genomic_DNA"/>
</dbReference>
<feature type="domain" description="Doubled CXXCH motif" evidence="4">
    <location>
        <begin position="309"/>
        <end position="335"/>
    </location>
</feature>
<dbReference type="InterPro" id="IPR023155">
    <property type="entry name" value="Cyt_c-552/4"/>
</dbReference>